<keyword evidence="2" id="KW-0732">Signal</keyword>
<evidence type="ECO:0000313" key="3">
    <source>
        <dbReference type="EMBL" id="KAK0436439.1"/>
    </source>
</evidence>
<feature type="region of interest" description="Disordered" evidence="1">
    <location>
        <begin position="48"/>
        <end position="75"/>
    </location>
</feature>
<dbReference type="Proteomes" id="UP001175226">
    <property type="component" value="Unassembled WGS sequence"/>
</dbReference>
<accession>A0AA39J691</accession>
<comment type="caution">
    <text evidence="3">The sequence shown here is derived from an EMBL/GenBank/DDBJ whole genome shotgun (WGS) entry which is preliminary data.</text>
</comment>
<dbReference type="EMBL" id="JAUEPT010000055">
    <property type="protein sequence ID" value="KAK0436439.1"/>
    <property type="molecule type" value="Genomic_DNA"/>
</dbReference>
<evidence type="ECO:0000256" key="2">
    <source>
        <dbReference type="SAM" id="SignalP"/>
    </source>
</evidence>
<dbReference type="AlphaFoldDB" id="A0AA39J691"/>
<sequence length="101" mass="11095">MCPFCWVWRSLVFTAPCGTALDSSVPILFDFSLHCSLQSCKARHVFHEPEEAHTTRTSRSISAHSEPEPKNSAGGRLALLELSKVCQSPSTGTKYPNSEEA</sequence>
<feature type="signal peptide" evidence="2">
    <location>
        <begin position="1"/>
        <end position="20"/>
    </location>
</feature>
<reference evidence="3" key="1">
    <citation type="submission" date="2023-06" db="EMBL/GenBank/DDBJ databases">
        <authorList>
            <consortium name="Lawrence Berkeley National Laboratory"/>
            <person name="Ahrendt S."/>
            <person name="Sahu N."/>
            <person name="Indic B."/>
            <person name="Wong-Bajracharya J."/>
            <person name="Merenyi Z."/>
            <person name="Ke H.-M."/>
            <person name="Monk M."/>
            <person name="Kocsube S."/>
            <person name="Drula E."/>
            <person name="Lipzen A."/>
            <person name="Balint B."/>
            <person name="Henrissat B."/>
            <person name="Andreopoulos B."/>
            <person name="Martin F.M."/>
            <person name="Harder C.B."/>
            <person name="Rigling D."/>
            <person name="Ford K.L."/>
            <person name="Foster G.D."/>
            <person name="Pangilinan J."/>
            <person name="Papanicolaou A."/>
            <person name="Barry K."/>
            <person name="LaButti K."/>
            <person name="Viragh M."/>
            <person name="Koriabine M."/>
            <person name="Yan M."/>
            <person name="Riley R."/>
            <person name="Champramary S."/>
            <person name="Plett K.L."/>
            <person name="Tsai I.J."/>
            <person name="Slot J."/>
            <person name="Sipos G."/>
            <person name="Plett J."/>
            <person name="Nagy L.G."/>
            <person name="Grigoriev I.V."/>
        </authorList>
    </citation>
    <scope>NUCLEOTIDE SEQUENCE</scope>
    <source>
        <strain evidence="3">FPL87.14</strain>
    </source>
</reference>
<evidence type="ECO:0000256" key="1">
    <source>
        <dbReference type="SAM" id="MobiDB-lite"/>
    </source>
</evidence>
<protein>
    <recommendedName>
        <fullName evidence="5">Secreted protein</fullName>
    </recommendedName>
</protein>
<keyword evidence="4" id="KW-1185">Reference proteome</keyword>
<name>A0AA39J691_9AGAR</name>
<feature type="chain" id="PRO_5041247655" description="Secreted protein" evidence="2">
    <location>
        <begin position="21"/>
        <end position="101"/>
    </location>
</feature>
<proteinExistence type="predicted"/>
<evidence type="ECO:0000313" key="4">
    <source>
        <dbReference type="Proteomes" id="UP001175226"/>
    </source>
</evidence>
<organism evidence="3 4">
    <name type="scientific">Armillaria borealis</name>
    <dbReference type="NCBI Taxonomy" id="47425"/>
    <lineage>
        <taxon>Eukaryota</taxon>
        <taxon>Fungi</taxon>
        <taxon>Dikarya</taxon>
        <taxon>Basidiomycota</taxon>
        <taxon>Agaricomycotina</taxon>
        <taxon>Agaricomycetes</taxon>
        <taxon>Agaricomycetidae</taxon>
        <taxon>Agaricales</taxon>
        <taxon>Marasmiineae</taxon>
        <taxon>Physalacriaceae</taxon>
        <taxon>Armillaria</taxon>
    </lineage>
</organism>
<gene>
    <name evidence="3" type="ORF">EV421DRAFT_1125273</name>
</gene>
<evidence type="ECO:0008006" key="5">
    <source>
        <dbReference type="Google" id="ProtNLM"/>
    </source>
</evidence>